<evidence type="ECO:0000313" key="2">
    <source>
        <dbReference type="Proteomes" id="UP001305647"/>
    </source>
</evidence>
<keyword evidence="2" id="KW-1185">Reference proteome</keyword>
<evidence type="ECO:0000313" key="1">
    <source>
        <dbReference type="EMBL" id="KAK4104709.1"/>
    </source>
</evidence>
<dbReference type="GO" id="GO:0016787">
    <property type="term" value="F:hydrolase activity"/>
    <property type="evidence" value="ECO:0007669"/>
    <property type="project" value="UniProtKB-KW"/>
</dbReference>
<dbReference type="AlphaFoldDB" id="A0AAN6Q704"/>
<dbReference type="EMBL" id="MU863626">
    <property type="protein sequence ID" value="KAK4104709.1"/>
    <property type="molecule type" value="Genomic_DNA"/>
</dbReference>
<dbReference type="InterPro" id="IPR012334">
    <property type="entry name" value="Pectin_lyas_fold"/>
</dbReference>
<keyword evidence="1" id="KW-0378">Hydrolase</keyword>
<reference evidence="1" key="2">
    <citation type="submission" date="2023-05" db="EMBL/GenBank/DDBJ databases">
        <authorList>
            <consortium name="Lawrence Berkeley National Laboratory"/>
            <person name="Steindorff A."/>
            <person name="Hensen N."/>
            <person name="Bonometti L."/>
            <person name="Westerberg I."/>
            <person name="Brannstrom I.O."/>
            <person name="Guillou S."/>
            <person name="Cros-Aarteil S."/>
            <person name="Calhoun S."/>
            <person name="Haridas S."/>
            <person name="Kuo A."/>
            <person name="Mondo S."/>
            <person name="Pangilinan J."/>
            <person name="Riley R."/>
            <person name="Labutti K."/>
            <person name="Andreopoulos B."/>
            <person name="Lipzen A."/>
            <person name="Chen C."/>
            <person name="Yanf M."/>
            <person name="Daum C."/>
            <person name="Ng V."/>
            <person name="Clum A."/>
            <person name="Ohm R."/>
            <person name="Martin F."/>
            <person name="Silar P."/>
            <person name="Natvig D."/>
            <person name="Lalanne C."/>
            <person name="Gautier V."/>
            <person name="Ament-Velasquez S.L."/>
            <person name="Kruys A."/>
            <person name="Hutchinson M.I."/>
            <person name="Powell A.J."/>
            <person name="Barry K."/>
            <person name="Miller A.N."/>
            <person name="Grigoriev I.V."/>
            <person name="Debuchy R."/>
            <person name="Gladieux P."/>
            <person name="Thoren M.H."/>
            <person name="Johannesson H."/>
        </authorList>
    </citation>
    <scope>NUCLEOTIDE SEQUENCE</scope>
    <source>
        <strain evidence="1">CBS 757.83</strain>
    </source>
</reference>
<accession>A0AAN6Q704</accession>
<dbReference type="Gene3D" id="2.160.20.10">
    <property type="entry name" value="Single-stranded right-handed beta-helix, Pectin lyase-like"/>
    <property type="match status" value="1"/>
</dbReference>
<reference evidence="1" key="1">
    <citation type="journal article" date="2023" name="Mol. Phylogenet. Evol.">
        <title>Genome-scale phylogeny and comparative genomics of the fungal order Sordariales.</title>
        <authorList>
            <person name="Hensen N."/>
            <person name="Bonometti L."/>
            <person name="Westerberg I."/>
            <person name="Brannstrom I.O."/>
            <person name="Guillou S."/>
            <person name="Cros-Aarteil S."/>
            <person name="Calhoun S."/>
            <person name="Haridas S."/>
            <person name="Kuo A."/>
            <person name="Mondo S."/>
            <person name="Pangilinan J."/>
            <person name="Riley R."/>
            <person name="LaButti K."/>
            <person name="Andreopoulos B."/>
            <person name="Lipzen A."/>
            <person name="Chen C."/>
            <person name="Yan M."/>
            <person name="Daum C."/>
            <person name="Ng V."/>
            <person name="Clum A."/>
            <person name="Steindorff A."/>
            <person name="Ohm R.A."/>
            <person name="Martin F."/>
            <person name="Silar P."/>
            <person name="Natvig D.O."/>
            <person name="Lalanne C."/>
            <person name="Gautier V."/>
            <person name="Ament-Velasquez S.L."/>
            <person name="Kruys A."/>
            <person name="Hutchinson M.I."/>
            <person name="Powell A.J."/>
            <person name="Barry K."/>
            <person name="Miller A.N."/>
            <person name="Grigoriev I.V."/>
            <person name="Debuchy R."/>
            <person name="Gladieux P."/>
            <person name="Hiltunen Thoren M."/>
            <person name="Johannesson H."/>
        </authorList>
    </citation>
    <scope>NUCLEOTIDE SEQUENCE</scope>
    <source>
        <strain evidence="1">CBS 757.83</strain>
    </source>
</reference>
<gene>
    <name evidence="1" type="ORF">N658DRAFT_417799</name>
</gene>
<proteinExistence type="predicted"/>
<dbReference type="Proteomes" id="UP001305647">
    <property type="component" value="Unassembled WGS sequence"/>
</dbReference>
<comment type="caution">
    <text evidence="1">The sequence shown here is derived from an EMBL/GenBank/DDBJ whole genome shotgun (WGS) entry which is preliminary data.</text>
</comment>
<name>A0AAN6Q704_9PEZI</name>
<feature type="non-terminal residue" evidence="1">
    <location>
        <position position="1"/>
    </location>
</feature>
<organism evidence="1 2">
    <name type="scientific">Parathielavia hyrcaniae</name>
    <dbReference type="NCBI Taxonomy" id="113614"/>
    <lineage>
        <taxon>Eukaryota</taxon>
        <taxon>Fungi</taxon>
        <taxon>Dikarya</taxon>
        <taxon>Ascomycota</taxon>
        <taxon>Pezizomycotina</taxon>
        <taxon>Sordariomycetes</taxon>
        <taxon>Sordariomycetidae</taxon>
        <taxon>Sordariales</taxon>
        <taxon>Chaetomiaceae</taxon>
        <taxon>Parathielavia</taxon>
    </lineage>
</organism>
<sequence length="88" mass="9217">HVRTGGVIGTGLTPAECPTLTSGIAPGCNAASLMMHLKPGASGFFENMWLWVADHMIDDPDLGDANNTMVQNSVYAARGFLIESTAPV</sequence>
<protein>
    <submittedName>
        <fullName evidence="1">Glycoside hydrolase family 55 protein</fullName>
    </submittedName>
</protein>